<keyword evidence="6" id="KW-0472">Membrane</keyword>
<evidence type="ECO:0000313" key="9">
    <source>
        <dbReference type="Proteomes" id="UP000297031"/>
    </source>
</evidence>
<dbReference type="AlphaFoldDB" id="A0A4P7VPN7"/>
<protein>
    <submittedName>
        <fullName evidence="8">Aromatic hydrocarbon degradation protein</fullName>
    </submittedName>
</protein>
<keyword evidence="9" id="KW-1185">Reference proteome</keyword>
<evidence type="ECO:0000256" key="6">
    <source>
        <dbReference type="ARBA" id="ARBA00023136"/>
    </source>
</evidence>
<dbReference type="GO" id="GO:0015483">
    <property type="term" value="F:long-chain fatty acid transporting porin activity"/>
    <property type="evidence" value="ECO:0007669"/>
    <property type="project" value="TreeGrafter"/>
</dbReference>
<dbReference type="Pfam" id="PF03349">
    <property type="entry name" value="Toluene_X"/>
    <property type="match status" value="1"/>
</dbReference>
<dbReference type="SUPFAM" id="SSF56935">
    <property type="entry name" value="Porins"/>
    <property type="match status" value="1"/>
</dbReference>
<dbReference type="GO" id="GO:0009279">
    <property type="term" value="C:cell outer membrane"/>
    <property type="evidence" value="ECO:0007669"/>
    <property type="project" value="UniProtKB-SubCell"/>
</dbReference>
<accession>A0A4P7VPN7</accession>
<sequence length="485" mass="52344">MFSLGRLNGFKCLTLSAVFALDAKFYLLTIKVKTKNFKFMKKLILASMALAVSLTVMAEGYQVNTLSARQGGMAHTGVALKLGAESMYFNPAGMAFMDKSLDLTASVNGVAATATATIDGKEYETNNKVSTPMNVGAAFSIYDNLKAGVSMYTPYGSSIDWSTNWPGAVLNQSVNLATYTIQPTVAWEIVPGLSVGAGLMVSWGTVDLNKGLVSPSTLDLVLGALGNDYRFGSTTPASVNLKGTANIALGFNVGAMYDINEQWTVGVNYRSRMTMRVKSGDAAVTYANDVASAVLSSTLNVLNEANFSAEMPMPSVLTFGVSYKPIEALTLAFDAQFTGWSTYKSLEINFLSDQLTPYNQHLTKDYRNSWAFRLGAQYALTNRFDIRAGFIVDTTPVNISYYNPETPGMTKLEPTLGLSFRPIKNVSIDLSMLYVAGLGKDNASCPYTDLLAASMPNLGLPVNKTFTADYKVHAFVPSIGVSYNF</sequence>
<evidence type="ECO:0000256" key="7">
    <source>
        <dbReference type="ARBA" id="ARBA00023237"/>
    </source>
</evidence>
<comment type="similarity">
    <text evidence="2">Belongs to the OmpP1/FadL family.</text>
</comment>
<dbReference type="KEGG" id="mgod:E7746_08240"/>
<keyword evidence="3" id="KW-1134">Transmembrane beta strand</keyword>
<evidence type="ECO:0000256" key="1">
    <source>
        <dbReference type="ARBA" id="ARBA00004571"/>
    </source>
</evidence>
<dbReference type="PANTHER" id="PTHR35093:SF8">
    <property type="entry name" value="OUTER MEMBRANE PROTEIN NMB0088-RELATED"/>
    <property type="match status" value="1"/>
</dbReference>
<evidence type="ECO:0000256" key="3">
    <source>
        <dbReference type="ARBA" id="ARBA00022452"/>
    </source>
</evidence>
<evidence type="ECO:0000256" key="5">
    <source>
        <dbReference type="ARBA" id="ARBA00022729"/>
    </source>
</evidence>
<dbReference type="EMBL" id="CP039393">
    <property type="protein sequence ID" value="QCD35868.1"/>
    <property type="molecule type" value="Genomic_DNA"/>
</dbReference>
<evidence type="ECO:0000256" key="2">
    <source>
        <dbReference type="ARBA" id="ARBA00008163"/>
    </source>
</evidence>
<evidence type="ECO:0000313" key="8">
    <source>
        <dbReference type="EMBL" id="QCD35868.1"/>
    </source>
</evidence>
<dbReference type="Gene3D" id="2.40.160.60">
    <property type="entry name" value="Outer membrane protein transport protein (OMPP1/FadL/TodX)"/>
    <property type="match status" value="1"/>
</dbReference>
<organism evidence="8 9">
    <name type="scientific">Muribaculum gordoncarteri</name>
    <dbReference type="NCBI Taxonomy" id="2530390"/>
    <lineage>
        <taxon>Bacteria</taxon>
        <taxon>Pseudomonadati</taxon>
        <taxon>Bacteroidota</taxon>
        <taxon>Bacteroidia</taxon>
        <taxon>Bacteroidales</taxon>
        <taxon>Muribaculaceae</taxon>
        <taxon>Muribaculum</taxon>
    </lineage>
</organism>
<keyword evidence="5" id="KW-0732">Signal</keyword>
<dbReference type="OrthoDB" id="9922at2"/>
<keyword evidence="4" id="KW-0812">Transmembrane</keyword>
<reference evidence="8 9" key="1">
    <citation type="submission" date="2019-02" db="EMBL/GenBank/DDBJ databases">
        <title>Isolation and identification of novel species under the genus Muribaculum.</title>
        <authorList>
            <person name="Miyake S."/>
            <person name="Ding Y."/>
            <person name="Low A."/>
            <person name="Soh M."/>
            <person name="Seedorf H."/>
        </authorList>
    </citation>
    <scope>NUCLEOTIDE SEQUENCE [LARGE SCALE GENOMIC DNA]</scope>
    <source>
        <strain evidence="8 9">TLL-A4</strain>
    </source>
</reference>
<dbReference type="PANTHER" id="PTHR35093">
    <property type="entry name" value="OUTER MEMBRANE PROTEIN NMB0088-RELATED"/>
    <property type="match status" value="1"/>
</dbReference>
<evidence type="ECO:0000256" key="4">
    <source>
        <dbReference type="ARBA" id="ARBA00022692"/>
    </source>
</evidence>
<keyword evidence="7" id="KW-0998">Cell outer membrane</keyword>
<name>A0A4P7VPN7_9BACT</name>
<dbReference type="Proteomes" id="UP000297031">
    <property type="component" value="Chromosome"/>
</dbReference>
<proteinExistence type="inferred from homology"/>
<gene>
    <name evidence="8" type="ORF">E7746_08240</name>
</gene>
<dbReference type="InterPro" id="IPR005017">
    <property type="entry name" value="OMPP1/FadL/TodX"/>
</dbReference>
<comment type="subcellular location">
    <subcellularLocation>
        <location evidence="1">Cell outer membrane</location>
        <topology evidence="1">Multi-pass membrane protein</topology>
    </subcellularLocation>
</comment>